<evidence type="ECO:0000313" key="1">
    <source>
        <dbReference type="EMBL" id="CAI0385434.1"/>
    </source>
</evidence>
<feature type="non-terminal residue" evidence="1">
    <location>
        <position position="58"/>
    </location>
</feature>
<accession>A0AAV0HLU6</accession>
<organism evidence="1 2">
    <name type="scientific">Linum tenue</name>
    <dbReference type="NCBI Taxonomy" id="586396"/>
    <lineage>
        <taxon>Eukaryota</taxon>
        <taxon>Viridiplantae</taxon>
        <taxon>Streptophyta</taxon>
        <taxon>Embryophyta</taxon>
        <taxon>Tracheophyta</taxon>
        <taxon>Spermatophyta</taxon>
        <taxon>Magnoliopsida</taxon>
        <taxon>eudicotyledons</taxon>
        <taxon>Gunneridae</taxon>
        <taxon>Pentapetalae</taxon>
        <taxon>rosids</taxon>
        <taxon>fabids</taxon>
        <taxon>Malpighiales</taxon>
        <taxon>Linaceae</taxon>
        <taxon>Linum</taxon>
    </lineage>
</organism>
<gene>
    <name evidence="1" type="ORF">LITE_LOCUS4789</name>
</gene>
<evidence type="ECO:0000313" key="2">
    <source>
        <dbReference type="Proteomes" id="UP001154282"/>
    </source>
</evidence>
<dbReference type="AlphaFoldDB" id="A0AAV0HLU6"/>
<dbReference type="EMBL" id="CAMGYJ010000002">
    <property type="protein sequence ID" value="CAI0385434.1"/>
    <property type="molecule type" value="Genomic_DNA"/>
</dbReference>
<keyword evidence="2" id="KW-1185">Reference proteome</keyword>
<protein>
    <submittedName>
        <fullName evidence="1">Uncharacterized protein</fullName>
    </submittedName>
</protein>
<name>A0AAV0HLU6_9ROSI</name>
<reference evidence="1" key="1">
    <citation type="submission" date="2022-08" db="EMBL/GenBank/DDBJ databases">
        <authorList>
            <person name="Gutierrez-Valencia J."/>
        </authorList>
    </citation>
    <scope>NUCLEOTIDE SEQUENCE</scope>
</reference>
<proteinExistence type="predicted"/>
<sequence length="58" mass="6543">MTTAITRTTLILKSSFIILTNYNSNLFTPDSSYTKIRSDLPDPQSTQITTPFLHPLLL</sequence>
<comment type="caution">
    <text evidence="1">The sequence shown here is derived from an EMBL/GenBank/DDBJ whole genome shotgun (WGS) entry which is preliminary data.</text>
</comment>
<dbReference type="Proteomes" id="UP001154282">
    <property type="component" value="Unassembled WGS sequence"/>
</dbReference>